<sequence length="603" mass="68244">MSSELSNALNPHVTQQRPRPSTSQYSSQYNDVVPPPPPPQLYVPHRSELELAISEPPAPLPPPVVSNAVATRQPNPANIQAVQELLRIVVSTRESQEIERRRRFAWEQEQEAKYAQRQAEMERMMLEMRQEITSLRSTLNTNTKSAPVSGLLTPQYNMSPPLATQRPPQPASPISPVSQPSSYPYPAFVQGSSSQPIHSHQVYEAPYQMSPQPETTIIETPAPSATPSPSPRLTIVQPSQLHHAPTASPVPNRRKRQTSDLSSDGEGNSSDSSASNNSRPLKRVNHHDKRCLTIQHAIREHILRSMKVESDKDLPDSHTEGVPIGPDDAVRFVWDKTTKQSVHNLRMKARIIADIKANRRMYKHVPDKDFGKKILESAFDAAFVTFRQKFKAQKDEALAFHQKRREENKARKARHLSRRKLKLGNRSEARLKVEALQHVTFDGALQLDCMSSEDSEDETTGTRSSGLLRTRGYSWRSRRLKRFYGILDDEERTEKYLMPKRGVGKKERCTGPPKEGFHLPPKGVATWMISRQWIQAHQMQNSRLHETLAKLIEDPVGFDWNHFDLLGEESEVSGNEHELDNGHHMYAPSHHASSSSSLNYALA</sequence>
<proteinExistence type="predicted"/>
<dbReference type="EMBL" id="JABCKI010000080">
    <property type="protein sequence ID" value="KAG5653037.1"/>
    <property type="molecule type" value="Genomic_DNA"/>
</dbReference>
<feature type="compositionally biased region" description="Basic and acidic residues" evidence="1">
    <location>
        <begin position="574"/>
        <end position="583"/>
    </location>
</feature>
<comment type="caution">
    <text evidence="2">The sequence shown here is derived from an EMBL/GenBank/DDBJ whole genome shotgun (WGS) entry which is preliminary data.</text>
</comment>
<feature type="region of interest" description="Disordered" evidence="1">
    <location>
        <begin position="214"/>
        <end position="288"/>
    </location>
</feature>
<dbReference type="AlphaFoldDB" id="A0A9P7GU75"/>
<feature type="compositionally biased region" description="Low complexity" evidence="1">
    <location>
        <begin position="259"/>
        <end position="278"/>
    </location>
</feature>
<organism evidence="2 3">
    <name type="scientific">Sphagnurus paluster</name>
    <dbReference type="NCBI Taxonomy" id="117069"/>
    <lineage>
        <taxon>Eukaryota</taxon>
        <taxon>Fungi</taxon>
        <taxon>Dikarya</taxon>
        <taxon>Basidiomycota</taxon>
        <taxon>Agaricomycotina</taxon>
        <taxon>Agaricomycetes</taxon>
        <taxon>Agaricomycetidae</taxon>
        <taxon>Agaricales</taxon>
        <taxon>Tricholomatineae</taxon>
        <taxon>Lyophyllaceae</taxon>
        <taxon>Sphagnurus</taxon>
    </lineage>
</organism>
<feature type="region of interest" description="Disordered" evidence="1">
    <location>
        <begin position="141"/>
        <end position="198"/>
    </location>
</feature>
<keyword evidence="3" id="KW-1185">Reference proteome</keyword>
<feature type="compositionally biased region" description="Polar residues" evidence="1">
    <location>
        <begin position="1"/>
        <end position="30"/>
    </location>
</feature>
<feature type="region of interest" description="Disordered" evidence="1">
    <location>
        <begin position="1"/>
        <end position="43"/>
    </location>
</feature>
<feature type="region of interest" description="Disordered" evidence="1">
    <location>
        <begin position="571"/>
        <end position="603"/>
    </location>
</feature>
<reference evidence="2" key="2">
    <citation type="submission" date="2021-10" db="EMBL/GenBank/DDBJ databases">
        <title>Phylogenomics reveals ancestral predisposition of the termite-cultivated fungus Termitomyces towards a domesticated lifestyle.</title>
        <authorList>
            <person name="Auxier B."/>
            <person name="Grum-Grzhimaylo A."/>
            <person name="Cardenas M.E."/>
            <person name="Lodge J.D."/>
            <person name="Laessoe T."/>
            <person name="Pedersen O."/>
            <person name="Smith M.E."/>
            <person name="Kuyper T.W."/>
            <person name="Franco-Molano E.A."/>
            <person name="Baroni T.J."/>
            <person name="Aanen D.K."/>
        </authorList>
    </citation>
    <scope>NUCLEOTIDE SEQUENCE</scope>
    <source>
        <strain evidence="2">D49</strain>
    </source>
</reference>
<gene>
    <name evidence="2" type="ORF">H0H81_002659</name>
</gene>
<feature type="compositionally biased region" description="Polar residues" evidence="1">
    <location>
        <begin position="141"/>
        <end position="158"/>
    </location>
</feature>
<feature type="compositionally biased region" description="Low complexity" evidence="1">
    <location>
        <begin position="174"/>
        <end position="187"/>
    </location>
</feature>
<feature type="compositionally biased region" description="Low complexity" evidence="1">
    <location>
        <begin position="584"/>
        <end position="603"/>
    </location>
</feature>
<accession>A0A9P7GU75</accession>
<evidence type="ECO:0000313" key="3">
    <source>
        <dbReference type="Proteomes" id="UP000717328"/>
    </source>
</evidence>
<dbReference type="OrthoDB" id="19482at2759"/>
<dbReference type="Proteomes" id="UP000717328">
    <property type="component" value="Unassembled WGS sequence"/>
</dbReference>
<evidence type="ECO:0000256" key="1">
    <source>
        <dbReference type="SAM" id="MobiDB-lite"/>
    </source>
</evidence>
<evidence type="ECO:0000313" key="2">
    <source>
        <dbReference type="EMBL" id="KAG5653037.1"/>
    </source>
</evidence>
<reference evidence="2" key="1">
    <citation type="submission" date="2021-02" db="EMBL/GenBank/DDBJ databases">
        <authorList>
            <person name="Nieuwenhuis M."/>
            <person name="Van De Peppel L.J.J."/>
        </authorList>
    </citation>
    <scope>NUCLEOTIDE SEQUENCE</scope>
    <source>
        <strain evidence="2">D49</strain>
    </source>
</reference>
<name>A0A9P7GU75_9AGAR</name>
<protein>
    <submittedName>
        <fullName evidence="2">Uncharacterized protein</fullName>
    </submittedName>
</protein>